<dbReference type="Proteomes" id="UP000232062">
    <property type="component" value="Unassembled WGS sequence"/>
</dbReference>
<reference evidence="7 8" key="1">
    <citation type="submission" date="2017-11" db="EMBL/GenBank/DDBJ databases">
        <title>The genome sequence of Pantoea rodasii DSM 26611.</title>
        <authorList>
            <person name="Gao J."/>
            <person name="Mao X."/>
            <person name="Sun J."/>
        </authorList>
    </citation>
    <scope>NUCLEOTIDE SEQUENCE [LARGE SCALE GENOMIC DNA]</scope>
    <source>
        <strain evidence="7 8">DSM 26611</strain>
    </source>
</reference>
<evidence type="ECO:0000256" key="3">
    <source>
        <dbReference type="ARBA" id="ARBA00022737"/>
    </source>
</evidence>
<dbReference type="SUPFAM" id="SSF52540">
    <property type="entry name" value="P-loop containing nucleoside triphosphate hydrolases"/>
    <property type="match status" value="2"/>
</dbReference>
<protein>
    <submittedName>
        <fullName evidence="7">Sugar ABC transporter ATP-binding protein</fullName>
    </submittedName>
</protein>
<dbReference type="PANTHER" id="PTHR43790:SF9">
    <property type="entry name" value="GALACTOFURANOSE TRANSPORTER ATP-BINDING PROTEIN YTFR"/>
    <property type="match status" value="1"/>
</dbReference>
<dbReference type="GO" id="GO:0016887">
    <property type="term" value="F:ATP hydrolysis activity"/>
    <property type="evidence" value="ECO:0007669"/>
    <property type="project" value="InterPro"/>
</dbReference>
<dbReference type="PROSITE" id="PS00211">
    <property type="entry name" value="ABC_TRANSPORTER_1"/>
    <property type="match status" value="1"/>
</dbReference>
<dbReference type="EMBL" id="PIQI01000029">
    <property type="protein sequence ID" value="PJZ02940.1"/>
    <property type="molecule type" value="Genomic_DNA"/>
</dbReference>
<dbReference type="GO" id="GO:0005524">
    <property type="term" value="F:ATP binding"/>
    <property type="evidence" value="ECO:0007669"/>
    <property type="project" value="UniProtKB-KW"/>
</dbReference>
<evidence type="ECO:0000256" key="2">
    <source>
        <dbReference type="ARBA" id="ARBA00022448"/>
    </source>
</evidence>
<keyword evidence="2" id="KW-0813">Transport</keyword>
<keyword evidence="5 7" id="KW-0067">ATP-binding</keyword>
<evidence type="ECO:0000313" key="8">
    <source>
        <dbReference type="Proteomes" id="UP000232062"/>
    </source>
</evidence>
<evidence type="ECO:0000256" key="1">
    <source>
        <dbReference type="ARBA" id="ARBA00006526"/>
    </source>
</evidence>
<sequence>MSTLLGIHGVKKRYGENTVLHGLSLEVAERSVVSLVGENGAGKTTLFDVLSGLTRCDSGELLLRGTPYAPTSLQQAQAAGISRVFQEQALVSDLAVYENLLLGRDRYFYRAGFLQRRAMIQQAQQLADVAGLAFDVRQPVNRLSFSQRQTLEITRACLAPSLVEDIAHPLILLDEPTATLDLADEQWFLSLVAKLRQQASFLLVSHRLQEVLKLSDAIYVLKDGLQVAHARPDETTEAQLQQWMVGRERAADHYYQQLQHPIDEQPVAFTVAGLSHTGRYHNVNLEIRQGEILGLGGLLNSGKEALAKGIAGVVPPTRGEVSLANAPGQKPRIRKLVQQGLGYIPAERLEEGIIPPFSISWNLSLASGADRFSHISGYWYSRRERQVASDFVTRLRIRNGSALKRCDQLSGGNQQKVVLARWLYRQPRVLVLDNPTRGVDAGAKEEIYRELRQLSAQGVAILLLSDELLELIGLSHRIVILQHGEQIGEIPAPADGKPDEQTLVAMMLNTPSSPSVRSPQ</sequence>
<keyword evidence="3" id="KW-0677">Repeat</keyword>
<evidence type="ECO:0000256" key="4">
    <source>
        <dbReference type="ARBA" id="ARBA00022741"/>
    </source>
</evidence>
<dbReference type="Pfam" id="PF00005">
    <property type="entry name" value="ABC_tran"/>
    <property type="match status" value="2"/>
</dbReference>
<dbReference type="PANTHER" id="PTHR43790">
    <property type="entry name" value="CARBOHYDRATE TRANSPORT ATP-BINDING PROTEIN MG119-RELATED"/>
    <property type="match status" value="1"/>
</dbReference>
<dbReference type="OrthoDB" id="9805029at2"/>
<dbReference type="Gene3D" id="3.40.50.300">
    <property type="entry name" value="P-loop containing nucleotide triphosphate hydrolases"/>
    <property type="match status" value="2"/>
</dbReference>
<dbReference type="InterPro" id="IPR003439">
    <property type="entry name" value="ABC_transporter-like_ATP-bd"/>
</dbReference>
<dbReference type="SMART" id="SM00382">
    <property type="entry name" value="AAA"/>
    <property type="match status" value="2"/>
</dbReference>
<comment type="caution">
    <text evidence="7">The sequence shown here is derived from an EMBL/GenBank/DDBJ whole genome shotgun (WGS) entry which is preliminary data.</text>
</comment>
<dbReference type="STRING" id="1076549.HA45_05315"/>
<dbReference type="InterPro" id="IPR027417">
    <property type="entry name" value="P-loop_NTPase"/>
</dbReference>
<dbReference type="RefSeq" id="WP_100703900.1">
    <property type="nucleotide sequence ID" value="NZ_MLFP01000003.1"/>
</dbReference>
<keyword evidence="4" id="KW-0547">Nucleotide-binding</keyword>
<comment type="similarity">
    <text evidence="1">Belongs to the ABC transporter superfamily. Drug exporter-2 (TC 3.A.1.117) family.</text>
</comment>
<proteinExistence type="inferred from homology"/>
<dbReference type="InterPro" id="IPR050107">
    <property type="entry name" value="ABC_carbohydrate_import_ATPase"/>
</dbReference>
<dbReference type="CDD" id="cd03215">
    <property type="entry name" value="ABC_Carb_Monos_II"/>
    <property type="match status" value="1"/>
</dbReference>
<organism evidence="7 8">
    <name type="scientific">Pantoea rodasii</name>
    <dbReference type="NCBI Taxonomy" id="1076549"/>
    <lineage>
        <taxon>Bacteria</taxon>
        <taxon>Pseudomonadati</taxon>
        <taxon>Pseudomonadota</taxon>
        <taxon>Gammaproteobacteria</taxon>
        <taxon>Enterobacterales</taxon>
        <taxon>Erwiniaceae</taxon>
        <taxon>Pantoea</taxon>
    </lineage>
</organism>
<evidence type="ECO:0000313" key="7">
    <source>
        <dbReference type="EMBL" id="PJZ02940.1"/>
    </source>
</evidence>
<accession>A0A2M9W5W2</accession>
<keyword evidence="8" id="KW-1185">Reference proteome</keyword>
<dbReference type="PROSITE" id="PS50893">
    <property type="entry name" value="ABC_TRANSPORTER_2"/>
    <property type="match status" value="1"/>
</dbReference>
<evidence type="ECO:0000259" key="6">
    <source>
        <dbReference type="PROSITE" id="PS50893"/>
    </source>
</evidence>
<name>A0A2M9W5W2_9GAMM</name>
<dbReference type="InterPro" id="IPR003593">
    <property type="entry name" value="AAA+_ATPase"/>
</dbReference>
<gene>
    <name evidence="7" type="ORF">PRCB_22960</name>
</gene>
<dbReference type="InterPro" id="IPR017871">
    <property type="entry name" value="ABC_transporter-like_CS"/>
</dbReference>
<feature type="domain" description="ABC transporter" evidence="6">
    <location>
        <begin position="5"/>
        <end position="508"/>
    </location>
</feature>
<dbReference type="AlphaFoldDB" id="A0A2M9W5W2"/>
<evidence type="ECO:0000256" key="5">
    <source>
        <dbReference type="ARBA" id="ARBA00022840"/>
    </source>
</evidence>